<accession>A0A937CT69</accession>
<evidence type="ECO:0000256" key="1">
    <source>
        <dbReference type="SAM" id="SignalP"/>
    </source>
</evidence>
<gene>
    <name evidence="2" type="ORF">JJ685_09170</name>
</gene>
<keyword evidence="3" id="KW-1185">Reference proteome</keyword>
<dbReference type="PROSITE" id="PS51257">
    <property type="entry name" value="PROKAR_LIPOPROTEIN"/>
    <property type="match status" value="1"/>
</dbReference>
<evidence type="ECO:0000313" key="2">
    <source>
        <dbReference type="EMBL" id="MBL0391308.1"/>
    </source>
</evidence>
<comment type="caution">
    <text evidence="2">The sequence shown here is derived from an EMBL/GenBank/DDBJ whole genome shotgun (WGS) entry which is preliminary data.</text>
</comment>
<feature type="signal peptide" evidence="1">
    <location>
        <begin position="1"/>
        <end position="23"/>
    </location>
</feature>
<organism evidence="2 3">
    <name type="scientific">Ramlibacter monticola</name>
    <dbReference type="NCBI Taxonomy" id="1926872"/>
    <lineage>
        <taxon>Bacteria</taxon>
        <taxon>Pseudomonadati</taxon>
        <taxon>Pseudomonadota</taxon>
        <taxon>Betaproteobacteria</taxon>
        <taxon>Burkholderiales</taxon>
        <taxon>Comamonadaceae</taxon>
        <taxon>Ramlibacter</taxon>
    </lineage>
</organism>
<dbReference type="AlphaFoldDB" id="A0A937CT69"/>
<feature type="chain" id="PRO_5036845196" description="Lipoprotein" evidence="1">
    <location>
        <begin position="24"/>
        <end position="190"/>
    </location>
</feature>
<evidence type="ECO:0008006" key="4">
    <source>
        <dbReference type="Google" id="ProtNLM"/>
    </source>
</evidence>
<sequence>MSARTLPAPVPLLLACALLAACASPTAPVGPNRCYERGMADKSVCTPEALRPLDVLPAGQSVRVTVDARCQWNPTGIILERGATYDLKVTGRREAWTDSWQSESDLETGWTGMYRFSGGYARHWARAPRHPIYALMGAQGHEERYFFVVGAGRALKAEAGEELMFFANDWPGAYENNHGCLQLEIRKLSQ</sequence>
<dbReference type="Gene3D" id="2.60.120.430">
    <property type="entry name" value="Galactose-binding lectin"/>
    <property type="match status" value="1"/>
</dbReference>
<proteinExistence type="predicted"/>
<dbReference type="Proteomes" id="UP000599109">
    <property type="component" value="Unassembled WGS sequence"/>
</dbReference>
<name>A0A937CT69_9BURK</name>
<keyword evidence="1" id="KW-0732">Signal</keyword>
<reference evidence="2 3" key="1">
    <citation type="journal article" date="2017" name="Int. J. Syst. Evol. Microbiol.">
        <title>Ramlibacter monticola sp. nov., isolated from forest soil.</title>
        <authorList>
            <person name="Chaudhary D.K."/>
            <person name="Kim J."/>
        </authorList>
    </citation>
    <scope>NUCLEOTIDE SEQUENCE [LARGE SCALE GENOMIC DNA]</scope>
    <source>
        <strain evidence="2 3">KACC 19175</strain>
    </source>
</reference>
<protein>
    <recommendedName>
        <fullName evidence="4">Lipoprotein</fullName>
    </recommendedName>
</protein>
<evidence type="ECO:0000313" key="3">
    <source>
        <dbReference type="Proteomes" id="UP000599109"/>
    </source>
</evidence>
<dbReference type="RefSeq" id="WP_201673948.1">
    <property type="nucleotide sequence ID" value="NZ_JAEQNE010000002.1"/>
</dbReference>
<dbReference type="EMBL" id="JAEQNE010000002">
    <property type="protein sequence ID" value="MBL0391308.1"/>
    <property type="molecule type" value="Genomic_DNA"/>
</dbReference>